<proteinExistence type="predicted"/>
<dbReference type="KEGG" id="ptv:AA957_26030"/>
<dbReference type="Proteomes" id="UP000036608">
    <property type="component" value="Chromosome"/>
</dbReference>
<dbReference type="RefSeq" id="WP_049712713.1">
    <property type="nucleotide sequence ID" value="NZ_CP011507.1"/>
</dbReference>
<organism evidence="1 2">
    <name type="scientific">Pseudomonas trivialis</name>
    <dbReference type="NCBI Taxonomy" id="200450"/>
    <lineage>
        <taxon>Bacteria</taxon>
        <taxon>Pseudomonadati</taxon>
        <taxon>Pseudomonadota</taxon>
        <taxon>Gammaproteobacteria</taxon>
        <taxon>Pseudomonadales</taxon>
        <taxon>Pseudomonadaceae</taxon>
        <taxon>Pseudomonas</taxon>
    </lineage>
</organism>
<dbReference type="AlphaFoldDB" id="A0A0H5AE29"/>
<reference evidence="1 2" key="1">
    <citation type="journal article" date="2015" name="Genome Announc.">
        <title>Complete Genome Sequence of the Rhizobacterium Pseudomonas trivialis Strain IHBB745 with Multiple Plant Growth-Promoting Activities and Tolerance to Desiccation and Alkalinity.</title>
        <authorList>
            <person name="Gulati A."/>
            <person name="Swarnkar M.K."/>
            <person name="Vyas P."/>
            <person name="Rahi P."/>
            <person name="Thakur R."/>
            <person name="Thakur N."/>
            <person name="Singh A.K."/>
        </authorList>
    </citation>
    <scope>NUCLEOTIDE SEQUENCE [LARGE SCALE GENOMIC DNA]</scope>
    <source>
        <strain evidence="2">745</strain>
    </source>
</reference>
<protein>
    <recommendedName>
        <fullName evidence="3">Lipoprotein</fullName>
    </recommendedName>
</protein>
<evidence type="ECO:0000313" key="1">
    <source>
        <dbReference type="EMBL" id="AKS09424.1"/>
    </source>
</evidence>
<evidence type="ECO:0000313" key="2">
    <source>
        <dbReference type="Proteomes" id="UP000036608"/>
    </source>
</evidence>
<name>A0A0H5AE29_9PSED</name>
<dbReference type="EMBL" id="CP011507">
    <property type="protein sequence ID" value="AKS09424.1"/>
    <property type="molecule type" value="Genomic_DNA"/>
</dbReference>
<dbReference type="PROSITE" id="PS51257">
    <property type="entry name" value="PROKAR_LIPOPROTEIN"/>
    <property type="match status" value="1"/>
</dbReference>
<dbReference type="OrthoDB" id="6555300at2"/>
<evidence type="ECO:0008006" key="3">
    <source>
        <dbReference type="Google" id="ProtNLM"/>
    </source>
</evidence>
<reference evidence="2" key="2">
    <citation type="submission" date="2015-05" db="EMBL/GenBank/DDBJ databases">
        <authorList>
            <person name="Swarnkar M.K."/>
            <person name="Vyas P."/>
            <person name="Rahi P."/>
            <person name="Thakur R."/>
            <person name="Thakur N."/>
            <person name="Singh A.K."/>
            <person name="Gulati A."/>
        </authorList>
    </citation>
    <scope>NUCLEOTIDE SEQUENCE [LARGE SCALE GENOMIC DNA]</scope>
    <source>
        <strain evidence="2">745</strain>
    </source>
</reference>
<dbReference type="PATRIC" id="fig|200450.3.peg.5345"/>
<accession>A0A0H5AE29</accession>
<gene>
    <name evidence="1" type="ORF">AA957_26030</name>
</gene>
<sequence>MRKILIALWLTIPTLLLSGCSVSTFDKYASLRFYEFNRTDIRYSHFDGESGMLSSNPNFRNRMLPARIADNNQWLDFTDDMGQVLKTFGNTLHRDTFPAGLEPIKEFVAWSQLPPMQRLNMRDTLNAKPEFTSIKARLVLERGTDEPLLVFTGGSLLWETAPQYAIDKVNAVRMLVNAQIWYEILK</sequence>